<dbReference type="NCBIfam" id="TIGR00040">
    <property type="entry name" value="yfcE"/>
    <property type="match status" value="1"/>
</dbReference>
<dbReference type="EMBL" id="CP040058">
    <property type="protein sequence ID" value="QCP34073.1"/>
    <property type="molecule type" value="Genomic_DNA"/>
</dbReference>
<evidence type="ECO:0000256" key="4">
    <source>
        <dbReference type="RuleBase" id="RU362039"/>
    </source>
</evidence>
<proteinExistence type="inferred from homology"/>
<keyword evidence="7" id="KW-1185">Reference proteome</keyword>
<dbReference type="PANTHER" id="PTHR11124">
    <property type="entry name" value="VACUOLAR SORTING PROTEIN VPS29"/>
    <property type="match status" value="1"/>
</dbReference>
<reference evidence="6 7" key="1">
    <citation type="submission" date="2019-05" db="EMBL/GenBank/DDBJ databases">
        <title>Complete genome sequencing of Anaerostipes rhamnosivorans.</title>
        <authorList>
            <person name="Bui T.P.N."/>
            <person name="de Vos W.M."/>
        </authorList>
    </citation>
    <scope>NUCLEOTIDE SEQUENCE [LARGE SCALE GENOMIC DNA]</scope>
    <source>
        <strain evidence="6 7">1y2</strain>
    </source>
</reference>
<evidence type="ECO:0000313" key="6">
    <source>
        <dbReference type="EMBL" id="QCP34073.1"/>
    </source>
</evidence>
<dbReference type="SUPFAM" id="SSF56300">
    <property type="entry name" value="Metallo-dependent phosphatases"/>
    <property type="match status" value="1"/>
</dbReference>
<evidence type="ECO:0000256" key="2">
    <source>
        <dbReference type="ARBA" id="ARBA00022723"/>
    </source>
</evidence>
<dbReference type="GO" id="GO:0046872">
    <property type="term" value="F:metal ion binding"/>
    <property type="evidence" value="ECO:0007669"/>
    <property type="project" value="UniProtKB-KW"/>
</dbReference>
<comment type="similarity">
    <text evidence="1 4">Belongs to the metallophosphoesterase superfamily. YfcE family.</text>
</comment>
<organism evidence="6 7">
    <name type="scientific">Anaerostipes rhamnosivorans</name>
    <dbReference type="NCBI Taxonomy" id="1229621"/>
    <lineage>
        <taxon>Bacteria</taxon>
        <taxon>Bacillati</taxon>
        <taxon>Bacillota</taxon>
        <taxon>Clostridia</taxon>
        <taxon>Lachnospirales</taxon>
        <taxon>Lachnospiraceae</taxon>
        <taxon>Anaerostipes</taxon>
    </lineage>
</organism>
<gene>
    <name evidence="6" type="ORF">AR1Y2_0619</name>
</gene>
<dbReference type="OrthoDB" id="9800565at2"/>
<dbReference type="InterPro" id="IPR000979">
    <property type="entry name" value="Phosphodiesterase_MJ0936/Vps29"/>
</dbReference>
<dbReference type="GO" id="GO:0016787">
    <property type="term" value="F:hydrolase activity"/>
    <property type="evidence" value="ECO:0007669"/>
    <property type="project" value="UniProtKB-UniRule"/>
</dbReference>
<keyword evidence="2 4" id="KW-0479">Metal-binding</keyword>
<evidence type="ECO:0000256" key="1">
    <source>
        <dbReference type="ARBA" id="ARBA00008950"/>
    </source>
</evidence>
<dbReference type="PROSITE" id="PS01269">
    <property type="entry name" value="UPF0025"/>
    <property type="match status" value="1"/>
</dbReference>
<dbReference type="Pfam" id="PF12850">
    <property type="entry name" value="Metallophos_2"/>
    <property type="match status" value="1"/>
</dbReference>
<evidence type="ECO:0000313" key="7">
    <source>
        <dbReference type="Proteomes" id="UP000298653"/>
    </source>
</evidence>
<protein>
    <recommendedName>
        <fullName evidence="4">Phosphoesterase</fullName>
        <ecNumber evidence="4">3.1.4.-</ecNumber>
    </recommendedName>
</protein>
<sequence length="168" mass="19236">MRILVISDSHGRNDDVKGVLEQVGKIDMLIHCGDVERGDQYIRDIAGCPVVMVAGNNDYYLDLPSEQTVEVEGYRIWVTHGHPYYVNSGVDYLREYGEMHDVDVIMYGHTHVPFIEIGDDMTILNPGSISYPRQAGRKPTFLLMEIDDMGEAHYAHGYYKEHFRELNI</sequence>
<dbReference type="InterPro" id="IPR020935">
    <property type="entry name" value="PdiEstase_YfcE_CS"/>
</dbReference>
<dbReference type="InterPro" id="IPR024654">
    <property type="entry name" value="Calcineurin-like_PHP_lpxH"/>
</dbReference>
<dbReference type="Gene3D" id="3.60.21.10">
    <property type="match status" value="1"/>
</dbReference>
<name>A0A4P8IE54_9FIRM</name>
<dbReference type="RefSeq" id="WP_137327655.1">
    <property type="nucleotide sequence ID" value="NZ_CP040058.1"/>
</dbReference>
<dbReference type="EC" id="3.1.4.-" evidence="4"/>
<dbReference type="InterPro" id="IPR041802">
    <property type="entry name" value="MPP_YfcE"/>
</dbReference>
<comment type="cofactor">
    <cofactor evidence="4">
        <name>a divalent metal cation</name>
        <dbReference type="ChEBI" id="CHEBI:60240"/>
    </cofactor>
</comment>
<dbReference type="AlphaFoldDB" id="A0A4P8IE54"/>
<feature type="domain" description="Calcineurin-like phosphoesterase" evidence="5">
    <location>
        <begin position="1"/>
        <end position="148"/>
    </location>
</feature>
<dbReference type="Proteomes" id="UP000298653">
    <property type="component" value="Chromosome"/>
</dbReference>
<dbReference type="KEGG" id="arf:AR1Y2_0619"/>
<dbReference type="CDD" id="cd00841">
    <property type="entry name" value="MPP_YfcE"/>
    <property type="match status" value="1"/>
</dbReference>
<evidence type="ECO:0000259" key="5">
    <source>
        <dbReference type="Pfam" id="PF12850"/>
    </source>
</evidence>
<dbReference type="InterPro" id="IPR029052">
    <property type="entry name" value="Metallo-depent_PP-like"/>
</dbReference>
<accession>A0A4P8IE54</accession>
<evidence type="ECO:0000256" key="3">
    <source>
        <dbReference type="ARBA" id="ARBA00022801"/>
    </source>
</evidence>
<keyword evidence="3" id="KW-0378">Hydrolase</keyword>